<feature type="compositionally biased region" description="Low complexity" evidence="3">
    <location>
        <begin position="280"/>
        <end position="310"/>
    </location>
</feature>
<dbReference type="InterPro" id="IPR038765">
    <property type="entry name" value="Papain-like_cys_pep_sf"/>
</dbReference>
<feature type="region of interest" description="Disordered" evidence="3">
    <location>
        <begin position="1056"/>
        <end position="1104"/>
    </location>
</feature>
<feature type="compositionally biased region" description="Polar residues" evidence="3">
    <location>
        <begin position="768"/>
        <end position="791"/>
    </location>
</feature>
<protein>
    <recommendedName>
        <fullName evidence="2">ubiquitinyl hydrolase 1</fullName>
        <ecNumber evidence="2">3.4.19.12</ecNumber>
    </recommendedName>
</protein>
<feature type="region of interest" description="Disordered" evidence="3">
    <location>
        <begin position="768"/>
        <end position="849"/>
    </location>
</feature>
<feature type="compositionally biased region" description="Low complexity" evidence="3">
    <location>
        <begin position="33"/>
        <end position="55"/>
    </location>
</feature>
<reference evidence="5 6" key="1">
    <citation type="submission" date="2020-11" db="EMBL/GenBank/DDBJ databases">
        <authorList>
            <person name="Wallbank WR R."/>
            <person name="Pardo Diaz C."/>
            <person name="Kozak K."/>
            <person name="Martin S."/>
            <person name="Jiggins C."/>
            <person name="Moest M."/>
            <person name="Warren A I."/>
            <person name="Generalovic N T."/>
            <person name="Byers J.R.P. K."/>
            <person name="Montejo-Kovacevich G."/>
            <person name="Yen C E."/>
        </authorList>
    </citation>
    <scope>NUCLEOTIDE SEQUENCE [LARGE SCALE GENOMIC DNA]</scope>
</reference>
<name>A0A7R8Z0Y1_HERIL</name>
<feature type="compositionally biased region" description="Polar residues" evidence="3">
    <location>
        <begin position="123"/>
        <end position="140"/>
    </location>
</feature>
<feature type="compositionally biased region" description="Low complexity" evidence="3">
    <location>
        <begin position="1093"/>
        <end position="1103"/>
    </location>
</feature>
<dbReference type="GO" id="GO:0016579">
    <property type="term" value="P:protein deubiquitination"/>
    <property type="evidence" value="ECO:0007669"/>
    <property type="project" value="InterPro"/>
</dbReference>
<dbReference type="Pfam" id="PF00443">
    <property type="entry name" value="UCH"/>
    <property type="match status" value="1"/>
</dbReference>
<feature type="compositionally biased region" description="Low complexity" evidence="3">
    <location>
        <begin position="993"/>
        <end position="1004"/>
    </location>
</feature>
<dbReference type="PROSITE" id="PS50235">
    <property type="entry name" value="USP_3"/>
    <property type="match status" value="1"/>
</dbReference>
<feature type="region of interest" description="Disordered" evidence="3">
    <location>
        <begin position="393"/>
        <end position="412"/>
    </location>
</feature>
<evidence type="ECO:0000259" key="4">
    <source>
        <dbReference type="PROSITE" id="PS50235"/>
    </source>
</evidence>
<feature type="domain" description="USP" evidence="4">
    <location>
        <begin position="1113"/>
        <end position="1437"/>
    </location>
</feature>
<dbReference type="InterPro" id="IPR018200">
    <property type="entry name" value="USP_CS"/>
</dbReference>
<feature type="compositionally biased region" description="Low complexity" evidence="3">
    <location>
        <begin position="241"/>
        <end position="264"/>
    </location>
</feature>
<dbReference type="InterPro" id="IPR028889">
    <property type="entry name" value="USP"/>
</dbReference>
<feature type="compositionally biased region" description="Polar residues" evidence="3">
    <location>
        <begin position="836"/>
        <end position="849"/>
    </location>
</feature>
<feature type="region of interest" description="Disordered" evidence="3">
    <location>
        <begin position="241"/>
        <end position="314"/>
    </location>
</feature>
<feature type="compositionally biased region" description="Polar residues" evidence="3">
    <location>
        <begin position="624"/>
        <end position="643"/>
    </location>
</feature>
<dbReference type="CDD" id="cd02674">
    <property type="entry name" value="Peptidase_C19R"/>
    <property type="match status" value="1"/>
</dbReference>
<dbReference type="InterPro" id="IPR001394">
    <property type="entry name" value="Peptidase_C19_UCH"/>
</dbReference>
<keyword evidence="6" id="KW-1185">Reference proteome</keyword>
<accession>A0A7R8Z0Y1</accession>
<dbReference type="GO" id="GO:0004843">
    <property type="term" value="F:cysteine-type deubiquitinase activity"/>
    <property type="evidence" value="ECO:0007669"/>
    <property type="project" value="UniProtKB-EC"/>
</dbReference>
<evidence type="ECO:0000313" key="6">
    <source>
        <dbReference type="Proteomes" id="UP000594454"/>
    </source>
</evidence>
<dbReference type="Proteomes" id="UP000594454">
    <property type="component" value="Chromosome 5"/>
</dbReference>
<comment type="catalytic activity">
    <reaction evidence="1">
        <text>Thiol-dependent hydrolysis of ester, thioester, amide, peptide and isopeptide bonds formed by the C-terminal Gly of ubiquitin (a 76-residue protein attached to proteins as an intracellular targeting signal).</text>
        <dbReference type="EC" id="3.4.19.12"/>
    </reaction>
</comment>
<feature type="region of interest" description="Disordered" evidence="3">
    <location>
        <begin position="24"/>
        <end position="55"/>
    </location>
</feature>
<feature type="region of interest" description="Disordered" evidence="3">
    <location>
        <begin position="624"/>
        <end position="645"/>
    </location>
</feature>
<dbReference type="PANTHER" id="PTHR21646">
    <property type="entry name" value="UBIQUITIN CARBOXYL-TERMINAL HYDROLASE"/>
    <property type="match status" value="1"/>
</dbReference>
<dbReference type="PROSITE" id="PS00973">
    <property type="entry name" value="USP_2"/>
    <property type="match status" value="1"/>
</dbReference>
<feature type="compositionally biased region" description="Basic and acidic residues" evidence="3">
    <location>
        <begin position="799"/>
        <end position="813"/>
    </location>
</feature>
<feature type="compositionally biased region" description="Polar residues" evidence="3">
    <location>
        <begin position="1010"/>
        <end position="1037"/>
    </location>
</feature>
<dbReference type="OrthoDB" id="265306at2759"/>
<feature type="compositionally biased region" description="Low complexity" evidence="3">
    <location>
        <begin position="824"/>
        <end position="835"/>
    </location>
</feature>
<dbReference type="EC" id="3.4.19.12" evidence="2"/>
<evidence type="ECO:0000313" key="5">
    <source>
        <dbReference type="EMBL" id="CAD7091473.1"/>
    </source>
</evidence>
<feature type="region of interest" description="Disordered" evidence="3">
    <location>
        <begin position="120"/>
        <end position="208"/>
    </location>
</feature>
<dbReference type="Gene3D" id="3.90.70.10">
    <property type="entry name" value="Cysteine proteinases"/>
    <property type="match status" value="1"/>
</dbReference>
<evidence type="ECO:0000256" key="2">
    <source>
        <dbReference type="ARBA" id="ARBA00012759"/>
    </source>
</evidence>
<dbReference type="PROSITE" id="PS00972">
    <property type="entry name" value="USP_1"/>
    <property type="match status" value="1"/>
</dbReference>
<feature type="region of interest" description="Disordered" evidence="3">
    <location>
        <begin position="987"/>
        <end position="1037"/>
    </location>
</feature>
<evidence type="ECO:0000256" key="1">
    <source>
        <dbReference type="ARBA" id="ARBA00000707"/>
    </source>
</evidence>
<gene>
    <name evidence="5" type="ORF">HERILL_LOCUS13889</name>
</gene>
<proteinExistence type="predicted"/>
<dbReference type="FunFam" id="3.90.70.10:FF:000083">
    <property type="entry name" value="Uncharacterized protein, isoform B"/>
    <property type="match status" value="1"/>
</dbReference>
<feature type="compositionally biased region" description="Polar residues" evidence="3">
    <location>
        <begin position="170"/>
        <end position="200"/>
    </location>
</feature>
<dbReference type="SUPFAM" id="SSF54001">
    <property type="entry name" value="Cysteine proteinases"/>
    <property type="match status" value="1"/>
</dbReference>
<sequence length="1438" mass="156378">MPVISPTRYSTTVSSSSYLPPSIGGTTSSLAKSSNYGSPSSYHTSSYRSNSLGSSGYSSGGYSSSYLRASYRSNLSSSPSIYRTSSYLTGGNNDTTATSRFGVSSNRFLRASSDRDTLKLATGKTQYNSNTVNTSRSKALQSKPPIGASSPSIRHQRTSSDSARSRDNSLTRVTSKSDPNSNCINNNDTSELNDQPKSKISSSLSSSSLARQVATSGLELYEKYSPAHYIPKCELSRSRSLSEATSSSNKNSNNDKGLSNSSSNVHQLLQTTRESKQHRQQNQNENDLQNLNIKSSSPPSSSHQTSSPTSAKDISKVKRLCAVSTTATTNTNNYSKFATGSVVVISNNSNANASSAYINKNYLRISNSSTTPSHNLVADLNLSTVSNNSFNGSNSRTIDKTHTTNSTSSLKPSINSSVVNIVTNNPSEHDNKTSSKHSNNNNVIKTATTVQFEQQKTISSLSSNSAINSVNDNSATNQILYKKFQKSNPSIATTPASTTTTFSSSTIASATNKTITPSILSSSATTTATSTATITVSSSSQKKVVSNDSSDKYSSTNNANAILKAAKSNLKPTSKQFLSNKSIDDKSMTSLYAEANDNSNNNNNNSTLNNSSYNKKGISTVITINNSAPPTSKSSSPELTTESVADKTRNYLKNSKSNALDAHLEFCKNKLQPVGTTKVNNVNAANGTGSVKSGINSKFIGLTYREPNFLKTECELARSQVAKSNEEQSFDNNNQLLNGGNNNNLICNGAEKVTSKYEKNLIKPLVHKTTNSKQLQQLPRTPSNNNMNCLQNGGGPDLDDIKYIDSDDSERQQHHGHSYHHNYQSQKKSTTSTSSADVTKSIYSSPSRTLSERKDINYITSSKISTLPLTSKHRDLMYNSDTSKNVTSKYNTLNDFKRLPSNLNSNLRSGFHKNMELISSSSSSSSSPSSTTTTPVKTYATSTTVTAISKSPVVMIHQQQNGTVSHESTPSGSPQILRRRGALTTSNSILQNSNDSLSTSSPSSKAILPQQKSTISNLTSSSQAQPSTTLATSTDLDEQSLSNKICDNDESVRNASIRSALPASPTPSRYYDREGRSSALAAGRSYDTEDPSTSKSSLNSSNSYDRTAAEGLCGLRNIGNTCYMNSVIQCLSHTRELTKFLKSQVGIKSSSKDQQILLEFAKLIREMWSPNVRSVTPLELKSAFSSKHRMYSGYNQQDAQEFLRFFLDSLHCALNAGVKGEQLKIDDSLSDNKKADLTWEWYCKVENSVIRDLFVGQLKSTLKCTTCGNTSVTFDPFWDLSVSLPSSSRCKLDACLDLFIREEILDGDEMPTCSKCQARRKCTKSFTIQRFPKYLAIHLKRFSETRWSKLSNVVEFPTGERELNMAPYASNTNVSATYSLYGIANHMGSTAGGHYVALCKHPVTKKWHEFNDNVVSDDLSESVLVSSSAYLLFYERAH</sequence>
<dbReference type="EMBL" id="LR899013">
    <property type="protein sequence ID" value="CAD7091473.1"/>
    <property type="molecule type" value="Genomic_DNA"/>
</dbReference>
<organism evidence="5 6">
    <name type="scientific">Hermetia illucens</name>
    <name type="common">Black soldier fly</name>
    <dbReference type="NCBI Taxonomy" id="343691"/>
    <lineage>
        <taxon>Eukaryota</taxon>
        <taxon>Metazoa</taxon>
        <taxon>Ecdysozoa</taxon>
        <taxon>Arthropoda</taxon>
        <taxon>Hexapoda</taxon>
        <taxon>Insecta</taxon>
        <taxon>Pterygota</taxon>
        <taxon>Neoptera</taxon>
        <taxon>Endopterygota</taxon>
        <taxon>Diptera</taxon>
        <taxon>Brachycera</taxon>
        <taxon>Stratiomyomorpha</taxon>
        <taxon>Stratiomyidae</taxon>
        <taxon>Hermetiinae</taxon>
        <taxon>Hermetia</taxon>
    </lineage>
</organism>
<dbReference type="PANTHER" id="PTHR21646:SF23">
    <property type="entry name" value="UBIQUITIN CARBOXYL-TERMINAL HYDROLASE USP2"/>
    <property type="match status" value="1"/>
</dbReference>
<evidence type="ECO:0000256" key="3">
    <source>
        <dbReference type="SAM" id="MobiDB-lite"/>
    </source>
</evidence>
<dbReference type="InterPro" id="IPR050185">
    <property type="entry name" value="Ub_carboxyl-term_hydrolase"/>
</dbReference>
<dbReference type="InParanoid" id="A0A7R8Z0Y1"/>